<dbReference type="InParanoid" id="A0A5N4AFI2"/>
<feature type="non-terminal residue" evidence="9">
    <location>
        <position position="1"/>
    </location>
</feature>
<dbReference type="AlphaFoldDB" id="A0A5N4AFI2"/>
<sequence length="98" mass="12149">EQKRARVEKRIEEREIREKARIKKERRDLFFIRYRKQAEIEAMEFQMARMLDYEVWEERQKLRKNFILTKAKPHICYLPGRVNNATKGLLKKSKFHIN</sequence>
<dbReference type="GO" id="GO:0006397">
    <property type="term" value="P:mRNA processing"/>
    <property type="evidence" value="ECO:0007669"/>
    <property type="project" value="UniProtKB-KW"/>
</dbReference>
<proteinExistence type="inferred from homology"/>
<evidence type="ECO:0000256" key="2">
    <source>
        <dbReference type="ARBA" id="ARBA00010386"/>
    </source>
</evidence>
<evidence type="ECO:0000259" key="8">
    <source>
        <dbReference type="Pfam" id="PF04696"/>
    </source>
</evidence>
<comment type="subcellular location">
    <subcellularLocation>
        <location evidence="1">Nucleus</location>
    </subcellularLocation>
</comment>
<evidence type="ECO:0000256" key="6">
    <source>
        <dbReference type="ARBA" id="ARBA00023187"/>
    </source>
</evidence>
<dbReference type="EMBL" id="VVIM01000007">
    <property type="protein sequence ID" value="KAB0796059.1"/>
    <property type="molecule type" value="Genomic_DNA"/>
</dbReference>
<feature type="domain" description="Pinin/SDK/MemA protein" evidence="8">
    <location>
        <begin position="1"/>
        <end position="93"/>
    </location>
</feature>
<keyword evidence="6" id="KW-0508">mRNA splicing</keyword>
<dbReference type="PANTHER" id="PTHR12707:SF0">
    <property type="entry name" value="PININ"/>
    <property type="match status" value="1"/>
</dbReference>
<dbReference type="InterPro" id="IPR006786">
    <property type="entry name" value="Pinin_SDK_MemA"/>
</dbReference>
<dbReference type="GO" id="GO:0071013">
    <property type="term" value="C:catalytic step 2 spliceosome"/>
    <property type="evidence" value="ECO:0007669"/>
    <property type="project" value="TreeGrafter"/>
</dbReference>
<dbReference type="Pfam" id="PF04696">
    <property type="entry name" value="Pinin_SDK_memA"/>
    <property type="match status" value="1"/>
</dbReference>
<keyword evidence="5" id="KW-0804">Transcription</keyword>
<dbReference type="InterPro" id="IPR039853">
    <property type="entry name" value="Pinin"/>
</dbReference>
<comment type="caution">
    <text evidence="9">The sequence shown here is derived from an EMBL/GenBank/DDBJ whole genome shotgun (WGS) entry which is preliminary data.</text>
</comment>
<evidence type="ECO:0000256" key="3">
    <source>
        <dbReference type="ARBA" id="ARBA00022664"/>
    </source>
</evidence>
<reference evidence="9 10" key="1">
    <citation type="journal article" date="2018" name="Elife">
        <title>Firefly genomes illuminate parallel origins of bioluminescence in beetles.</title>
        <authorList>
            <person name="Fallon T.R."/>
            <person name="Lower S.E."/>
            <person name="Chang C.H."/>
            <person name="Bessho-Uehara M."/>
            <person name="Martin G.J."/>
            <person name="Bewick A.J."/>
            <person name="Behringer M."/>
            <person name="Debat H.J."/>
            <person name="Wong I."/>
            <person name="Day J.C."/>
            <person name="Suvorov A."/>
            <person name="Silva C.J."/>
            <person name="Stanger-Hall K.F."/>
            <person name="Hall D.W."/>
            <person name="Schmitz R.J."/>
            <person name="Nelson D.R."/>
            <person name="Lewis S.M."/>
            <person name="Shigenobu S."/>
            <person name="Bybee S.M."/>
            <person name="Larracuente A.M."/>
            <person name="Oba Y."/>
            <person name="Weng J.K."/>
        </authorList>
    </citation>
    <scope>NUCLEOTIDE SEQUENCE [LARGE SCALE GENOMIC DNA]</scope>
    <source>
        <strain evidence="9">1611_PpyrPB1</strain>
        <tissue evidence="9">Whole body</tissue>
    </source>
</reference>
<dbReference type="Proteomes" id="UP000327044">
    <property type="component" value="Unassembled WGS sequence"/>
</dbReference>
<dbReference type="PANTHER" id="PTHR12707">
    <property type="entry name" value="PINN"/>
    <property type="match status" value="1"/>
</dbReference>
<name>A0A5N4AFI2_PHOPY</name>
<evidence type="ECO:0000256" key="7">
    <source>
        <dbReference type="ARBA" id="ARBA00023242"/>
    </source>
</evidence>
<evidence type="ECO:0000256" key="4">
    <source>
        <dbReference type="ARBA" id="ARBA00023015"/>
    </source>
</evidence>
<keyword evidence="10" id="KW-1185">Reference proteome</keyword>
<evidence type="ECO:0000313" key="10">
    <source>
        <dbReference type="Proteomes" id="UP000327044"/>
    </source>
</evidence>
<protein>
    <recommendedName>
        <fullName evidence="8">Pinin/SDK/MemA protein domain-containing protein</fullName>
    </recommendedName>
</protein>
<keyword evidence="4" id="KW-0805">Transcription regulation</keyword>
<keyword evidence="3" id="KW-0507">mRNA processing</keyword>
<organism evidence="9 10">
    <name type="scientific">Photinus pyralis</name>
    <name type="common">Common eastern firefly</name>
    <name type="synonym">Lampyris pyralis</name>
    <dbReference type="NCBI Taxonomy" id="7054"/>
    <lineage>
        <taxon>Eukaryota</taxon>
        <taxon>Metazoa</taxon>
        <taxon>Ecdysozoa</taxon>
        <taxon>Arthropoda</taxon>
        <taxon>Hexapoda</taxon>
        <taxon>Insecta</taxon>
        <taxon>Pterygota</taxon>
        <taxon>Neoptera</taxon>
        <taxon>Endopterygota</taxon>
        <taxon>Coleoptera</taxon>
        <taxon>Polyphaga</taxon>
        <taxon>Elateriformia</taxon>
        <taxon>Elateroidea</taxon>
        <taxon>Lampyridae</taxon>
        <taxon>Lampyrinae</taxon>
        <taxon>Photinus</taxon>
    </lineage>
</organism>
<comment type="similarity">
    <text evidence="2">Belongs to the pinin family.</text>
</comment>
<accession>A0A5N4AFI2</accession>
<dbReference type="GO" id="GO:0008380">
    <property type="term" value="P:RNA splicing"/>
    <property type="evidence" value="ECO:0007669"/>
    <property type="project" value="UniProtKB-KW"/>
</dbReference>
<evidence type="ECO:0000256" key="1">
    <source>
        <dbReference type="ARBA" id="ARBA00004123"/>
    </source>
</evidence>
<keyword evidence="7" id="KW-0539">Nucleus</keyword>
<gene>
    <name evidence="9" type="ORF">PPYR_10120</name>
</gene>
<evidence type="ECO:0000313" key="9">
    <source>
        <dbReference type="EMBL" id="KAB0796059.1"/>
    </source>
</evidence>
<evidence type="ECO:0000256" key="5">
    <source>
        <dbReference type="ARBA" id="ARBA00023163"/>
    </source>
</evidence>
<feature type="non-terminal residue" evidence="9">
    <location>
        <position position="98"/>
    </location>
</feature>